<protein>
    <submittedName>
        <fullName evidence="4">Uncharacterized protein</fullName>
    </submittedName>
</protein>
<organism evidence="4 5">
    <name type="scientific">Homarus americanus</name>
    <name type="common">American lobster</name>
    <dbReference type="NCBI Taxonomy" id="6706"/>
    <lineage>
        <taxon>Eukaryota</taxon>
        <taxon>Metazoa</taxon>
        <taxon>Ecdysozoa</taxon>
        <taxon>Arthropoda</taxon>
        <taxon>Crustacea</taxon>
        <taxon>Multicrustacea</taxon>
        <taxon>Malacostraca</taxon>
        <taxon>Eumalacostraca</taxon>
        <taxon>Eucarida</taxon>
        <taxon>Decapoda</taxon>
        <taxon>Pleocyemata</taxon>
        <taxon>Astacidea</taxon>
        <taxon>Nephropoidea</taxon>
        <taxon>Nephropidae</taxon>
        <taxon>Homarus</taxon>
    </lineage>
</organism>
<keyword evidence="3" id="KW-0732">Signal</keyword>
<feature type="region of interest" description="Disordered" evidence="1">
    <location>
        <begin position="364"/>
        <end position="387"/>
    </location>
</feature>
<sequence length="744" mass="80754">MGVGLMMCVIALGSSVGAVACLTGVRRTRSGAVRRLLLLVLVATATALQGVSSPGGMVHGGAATPGRDATQPPVTPQDEGLEDKHKDNTLTPPRYTGYHQSNKNKHSKSKQTNPRRPQEPQTGHSHGKTTTAGEEQDDVNNNNQMTNNGDNNKPLEKANDDTDYNYSDNKQQNQDSQREFSGHIPSRYSLNKLPEPRLPGESSTHTSSVHSSPGETPKTLLDTSARDSWSPKSWLERDAVPPRSRFNPLDHETISLQGFPAVADKGVRPVETGGVRGRGMRPPEPHSSILSLNQALVLLPHTSDNAALTYLGTGNRWEDSIYQSAPELDHQAPYSQESRSQHRQGHYLSPDVRSHWSGHHRIRRSLHNSHNEPKKYVDTTDDTVSRDDVNDIKSPTETHNGTVAKPWSLPSGAGVKTGVAVLLILGGLVGAGVEAGVAQLWHCYAHGYDEGGVSHDILQRTITHTFNLSAYAAHKWWSLLTSGAWLLGGGILSIMACVVGVNVGVYGGMAAHLVLREGVRRLTFHSWVFANGTLAAFSYTFSIWLLQEMTQQESALAPQTGALAITLASEGWHSTRSGGSCPGGTMGVGGVGLMLHFGTMWATSNVAVVVLSHVGLGFGLALMWISVKNNALLLATVTDQEREAWASWWCWRLGLGLGAVLWGMGVQTVGERIRPLLLHATLISAAMASTVGVAAIVTRRNWRTRRRVYHTLDLNMADDDNDEDDDPCEDDWLVKRAKKEGITL</sequence>
<feature type="transmembrane region" description="Helical" evidence="2">
    <location>
        <begin position="646"/>
        <end position="664"/>
    </location>
</feature>
<keyword evidence="2" id="KW-0812">Transmembrane</keyword>
<keyword evidence="2" id="KW-0472">Membrane</keyword>
<feature type="transmembrane region" description="Helical" evidence="2">
    <location>
        <begin position="527"/>
        <end position="546"/>
    </location>
</feature>
<evidence type="ECO:0000256" key="1">
    <source>
        <dbReference type="SAM" id="MobiDB-lite"/>
    </source>
</evidence>
<keyword evidence="5" id="KW-1185">Reference proteome</keyword>
<name>A0A8J5ML64_HOMAM</name>
<reference evidence="4" key="1">
    <citation type="journal article" date="2021" name="Sci. Adv.">
        <title>The American lobster genome reveals insights on longevity, neural, and immune adaptations.</title>
        <authorList>
            <person name="Polinski J.M."/>
            <person name="Zimin A.V."/>
            <person name="Clark K.F."/>
            <person name="Kohn A.B."/>
            <person name="Sadowski N."/>
            <person name="Timp W."/>
            <person name="Ptitsyn A."/>
            <person name="Khanna P."/>
            <person name="Romanova D.Y."/>
            <person name="Williams P."/>
            <person name="Greenwood S.J."/>
            <person name="Moroz L.L."/>
            <person name="Walt D.R."/>
            <person name="Bodnar A.G."/>
        </authorList>
    </citation>
    <scope>NUCLEOTIDE SEQUENCE</scope>
    <source>
        <strain evidence="4">GMGI-L3</strain>
    </source>
</reference>
<evidence type="ECO:0000313" key="4">
    <source>
        <dbReference type="EMBL" id="KAG7155603.1"/>
    </source>
</evidence>
<feature type="signal peptide" evidence="3">
    <location>
        <begin position="1"/>
        <end position="21"/>
    </location>
</feature>
<feature type="region of interest" description="Disordered" evidence="1">
    <location>
        <begin position="51"/>
        <end position="233"/>
    </location>
</feature>
<evidence type="ECO:0000256" key="2">
    <source>
        <dbReference type="SAM" id="Phobius"/>
    </source>
</evidence>
<feature type="compositionally biased region" description="Polar residues" evidence="1">
    <location>
        <begin position="112"/>
        <end position="133"/>
    </location>
</feature>
<feature type="compositionally biased region" description="Basic and acidic residues" evidence="1">
    <location>
        <begin position="369"/>
        <end position="387"/>
    </location>
</feature>
<comment type="caution">
    <text evidence="4">The sequence shown here is derived from an EMBL/GenBank/DDBJ whole genome shotgun (WGS) entry which is preliminary data.</text>
</comment>
<feature type="transmembrane region" description="Helical" evidence="2">
    <location>
        <begin position="485"/>
        <end position="515"/>
    </location>
</feature>
<feature type="compositionally biased region" description="Low complexity" evidence="1">
    <location>
        <begin position="202"/>
        <end position="212"/>
    </location>
</feature>
<evidence type="ECO:0000256" key="3">
    <source>
        <dbReference type="SAM" id="SignalP"/>
    </source>
</evidence>
<keyword evidence="2" id="KW-1133">Transmembrane helix</keyword>
<dbReference type="EMBL" id="JAHLQT010041065">
    <property type="protein sequence ID" value="KAG7155603.1"/>
    <property type="molecule type" value="Genomic_DNA"/>
</dbReference>
<feature type="compositionally biased region" description="Low complexity" evidence="1">
    <location>
        <begin position="139"/>
        <end position="152"/>
    </location>
</feature>
<feature type="transmembrane region" description="Helical" evidence="2">
    <location>
        <begin position="601"/>
        <end position="625"/>
    </location>
</feature>
<proteinExistence type="predicted"/>
<accession>A0A8J5ML64</accession>
<feature type="compositionally biased region" description="Polar residues" evidence="1">
    <location>
        <begin position="164"/>
        <end position="175"/>
    </location>
</feature>
<evidence type="ECO:0000313" key="5">
    <source>
        <dbReference type="Proteomes" id="UP000747542"/>
    </source>
</evidence>
<feature type="transmembrane region" description="Helical" evidence="2">
    <location>
        <begin position="676"/>
        <end position="697"/>
    </location>
</feature>
<gene>
    <name evidence="4" type="ORF">Hamer_G015972</name>
</gene>
<dbReference type="AlphaFoldDB" id="A0A8J5ML64"/>
<feature type="chain" id="PRO_5035248057" evidence="3">
    <location>
        <begin position="22"/>
        <end position="744"/>
    </location>
</feature>
<dbReference type="Proteomes" id="UP000747542">
    <property type="component" value="Unassembled WGS sequence"/>
</dbReference>